<reference evidence="2" key="1">
    <citation type="submission" date="2023-06" db="EMBL/GenBank/DDBJ databases">
        <title>Genomic of Agaribacillus aureum.</title>
        <authorList>
            <person name="Wang G."/>
        </authorList>
    </citation>
    <scope>NUCLEOTIDE SEQUENCE</scope>
    <source>
        <strain evidence="2">BMA12</strain>
    </source>
</reference>
<dbReference type="PANTHER" id="PTHR36844:SF1">
    <property type="entry name" value="PROTEASE PRSW"/>
    <property type="match status" value="1"/>
</dbReference>
<dbReference type="PANTHER" id="PTHR36844">
    <property type="entry name" value="PROTEASE PRSW"/>
    <property type="match status" value="1"/>
</dbReference>
<feature type="transmembrane region" description="Helical" evidence="1">
    <location>
        <begin position="304"/>
        <end position="325"/>
    </location>
</feature>
<dbReference type="RefSeq" id="WP_346760201.1">
    <property type="nucleotide sequence ID" value="NZ_JAUJEB010000005.1"/>
</dbReference>
<feature type="transmembrane region" description="Helical" evidence="1">
    <location>
        <begin position="331"/>
        <end position="349"/>
    </location>
</feature>
<feature type="transmembrane region" description="Helical" evidence="1">
    <location>
        <begin position="144"/>
        <end position="166"/>
    </location>
</feature>
<feature type="transmembrane region" description="Helical" evidence="1">
    <location>
        <begin position="186"/>
        <end position="213"/>
    </location>
</feature>
<evidence type="ECO:0000313" key="2">
    <source>
        <dbReference type="EMBL" id="MDN5214863.1"/>
    </source>
</evidence>
<evidence type="ECO:0000256" key="1">
    <source>
        <dbReference type="SAM" id="Phobius"/>
    </source>
</evidence>
<protein>
    <submittedName>
        <fullName evidence="2">PrsW family glutamic-type intramembrane protease</fullName>
        <ecNumber evidence="2">3.4.-.-</ecNumber>
    </submittedName>
</protein>
<keyword evidence="1" id="KW-1133">Transmembrane helix</keyword>
<feature type="transmembrane region" description="Helical" evidence="1">
    <location>
        <begin position="220"/>
        <end position="236"/>
    </location>
</feature>
<proteinExistence type="predicted"/>
<gene>
    <name evidence="2" type="ORF">QQ020_22475</name>
</gene>
<dbReference type="Pfam" id="PF13367">
    <property type="entry name" value="PrsW-protease"/>
    <property type="match status" value="1"/>
</dbReference>
<dbReference type="EMBL" id="JAUJEB010000005">
    <property type="protein sequence ID" value="MDN5214863.1"/>
    <property type="molecule type" value="Genomic_DNA"/>
</dbReference>
<organism evidence="2 3">
    <name type="scientific">Agaribacillus aureus</name>
    <dbReference type="NCBI Taxonomy" id="3051825"/>
    <lineage>
        <taxon>Bacteria</taxon>
        <taxon>Pseudomonadati</taxon>
        <taxon>Bacteroidota</taxon>
        <taxon>Cytophagia</taxon>
        <taxon>Cytophagales</taxon>
        <taxon>Splendidivirgaceae</taxon>
        <taxon>Agaribacillus</taxon>
    </lineage>
</organism>
<keyword evidence="3" id="KW-1185">Reference proteome</keyword>
<accession>A0ABT8LEZ0</accession>
<feature type="transmembrane region" description="Helical" evidence="1">
    <location>
        <begin position="118"/>
        <end position="137"/>
    </location>
</feature>
<keyword evidence="2" id="KW-0645">Protease</keyword>
<dbReference type="EC" id="3.4.-.-" evidence="2"/>
<keyword evidence="1" id="KW-0812">Transmembrane</keyword>
<name>A0ABT8LEZ0_9BACT</name>
<comment type="caution">
    <text evidence="2">The sequence shown here is derived from an EMBL/GenBank/DDBJ whole genome shotgun (WGS) entry which is preliminary data.</text>
</comment>
<evidence type="ECO:0000313" key="3">
    <source>
        <dbReference type="Proteomes" id="UP001172083"/>
    </source>
</evidence>
<dbReference type="GO" id="GO:0008233">
    <property type="term" value="F:peptidase activity"/>
    <property type="evidence" value="ECO:0007669"/>
    <property type="project" value="UniProtKB-KW"/>
</dbReference>
<sequence length="366" mass="40892">METIKFNCPFCQHSIELSASFGGKEVSCPNCSNNIQVPQAAPGSGKEKINPQQILYSGTRQAKNVFDDLRKIKFKEEVIPIDQSNIQMLLRDYAFWAVTLMGVVPLLIVTVNQLNAQLTLFALFFAFVWGVILKRFAINDDGGWILPISSLFFTGIVGIWLLLFIYRVFLPDFYINLSDSKHSFVSLIGLIFHVGIWEETMKAVPLLVVVLLFKSKIKPIHMITIGVFSGLGFAAFENLHYGQSAVNRAFSMANNYGAVGLESGVKNAMINVMLRAVSLVFCHAVWSGIVAYFVATAAIRKERVVALIILGIMVAAFLHGFYNWLQGHQQTMAALVAGFSFVLFYGYLIKLRSMGELYESQQQMLK</sequence>
<dbReference type="InterPro" id="IPR026898">
    <property type="entry name" value="PrsW"/>
</dbReference>
<feature type="transmembrane region" description="Helical" evidence="1">
    <location>
        <begin position="93"/>
        <end position="112"/>
    </location>
</feature>
<dbReference type="GO" id="GO:0006508">
    <property type="term" value="P:proteolysis"/>
    <property type="evidence" value="ECO:0007669"/>
    <property type="project" value="UniProtKB-KW"/>
</dbReference>
<feature type="transmembrane region" description="Helical" evidence="1">
    <location>
        <begin position="272"/>
        <end position="295"/>
    </location>
</feature>
<keyword evidence="2" id="KW-0378">Hydrolase</keyword>
<keyword evidence="1" id="KW-0472">Membrane</keyword>
<dbReference type="Proteomes" id="UP001172083">
    <property type="component" value="Unassembled WGS sequence"/>
</dbReference>